<proteinExistence type="predicted"/>
<keyword evidence="2" id="KW-1185">Reference proteome</keyword>
<evidence type="ECO:0000313" key="2">
    <source>
        <dbReference type="Proteomes" id="UP000471298"/>
    </source>
</evidence>
<feature type="non-terminal residue" evidence="1">
    <location>
        <position position="78"/>
    </location>
</feature>
<dbReference type="InParanoid" id="A0A6N7F0V4"/>
<evidence type="ECO:0000313" key="1">
    <source>
        <dbReference type="EMBL" id="MPV87027.1"/>
    </source>
</evidence>
<dbReference type="Proteomes" id="UP000471298">
    <property type="component" value="Unassembled WGS sequence"/>
</dbReference>
<sequence length="78" mass="7839">MLTLTLEDGGSQTVDLSGFVSSDDQALSSDGTAGNISIEDGNTLTLNVNDADADATNELNTGFAINGTDLELTDAGGT</sequence>
<name>A0A6N7F0V4_9GAMM</name>
<reference evidence="1 2" key="1">
    <citation type="submission" date="2019-10" db="EMBL/GenBank/DDBJ databases">
        <title>Cardiobacteriales fam. a chemoheterotrophic member of the order Cardiobacteriales, and proposal of Cardiobacteriales fam. nov.</title>
        <authorList>
            <person name="Wang C."/>
        </authorList>
    </citation>
    <scope>NUCLEOTIDE SEQUENCE [LARGE SCALE GENOMIC DNA]</scope>
    <source>
        <strain evidence="1 2">ML27</strain>
    </source>
</reference>
<dbReference type="RefSeq" id="WP_152811013.1">
    <property type="nucleotide sequence ID" value="NZ_WHNW01000029.1"/>
</dbReference>
<dbReference type="AlphaFoldDB" id="A0A6N7F0V4"/>
<gene>
    <name evidence="1" type="ORF">GCU85_09855</name>
</gene>
<comment type="caution">
    <text evidence="1">The sequence shown here is derived from an EMBL/GenBank/DDBJ whole genome shotgun (WGS) entry which is preliminary data.</text>
</comment>
<protein>
    <submittedName>
        <fullName evidence="1">Uncharacterized protein</fullName>
    </submittedName>
</protein>
<organism evidence="1 2">
    <name type="scientific">Ostreibacterium oceani</name>
    <dbReference type="NCBI Taxonomy" id="2654998"/>
    <lineage>
        <taxon>Bacteria</taxon>
        <taxon>Pseudomonadati</taxon>
        <taxon>Pseudomonadota</taxon>
        <taxon>Gammaproteobacteria</taxon>
        <taxon>Cardiobacteriales</taxon>
        <taxon>Ostreibacteriaceae</taxon>
        <taxon>Ostreibacterium</taxon>
    </lineage>
</organism>
<dbReference type="EMBL" id="WHNW01000029">
    <property type="protein sequence ID" value="MPV87027.1"/>
    <property type="molecule type" value="Genomic_DNA"/>
</dbReference>
<accession>A0A6N7F0V4</accession>